<proteinExistence type="inferred from homology"/>
<evidence type="ECO:0008006" key="4">
    <source>
        <dbReference type="Google" id="ProtNLM"/>
    </source>
</evidence>
<dbReference type="GO" id="GO:0008483">
    <property type="term" value="F:transaminase activity"/>
    <property type="evidence" value="ECO:0007669"/>
    <property type="project" value="TreeGrafter"/>
</dbReference>
<name>A0A1G2QW03_9BACT</name>
<evidence type="ECO:0000313" key="3">
    <source>
        <dbReference type="Proteomes" id="UP000178170"/>
    </source>
</evidence>
<dbReference type="PANTHER" id="PTHR30244:SF34">
    <property type="entry name" value="DTDP-4-AMINO-4,6-DIDEOXYGALACTOSE TRANSAMINASE"/>
    <property type="match status" value="1"/>
</dbReference>
<accession>A0A1G2QW03</accession>
<gene>
    <name evidence="2" type="ORF">A2843_00665</name>
</gene>
<sequence>MEKREIKFGDLVISEKSKELIKKALDENWVSGGHLVTELEEAWGKIFGYKHNVAVTNGADADTAACLALYDMGAERGDEIITSALAFASVGSSILAAGFTPVFVDIERETLNIDPKKIEEKISSRTVAIMVVHTMGKPCDMDAIQNIAKRHDLRIIEDCCEAHGAQYKKKFVGQFGEVAAFSFYVAHVLAGGDGGMCSTNNPKMEEVLRSLKDHGRKPGSLYFDHVRSGSNFRMNILPAAVMLGEIKNFWNVFKKRKENLNYLLEKTEDLKDVAFFNTEESYEVTSPHAFSVTLKDPRYNYKKLYDFLQDNLVQCKRNFGSMPTQHKAFAFLGHKVGEFPEAEYVGSNGLHIGVHHHLGKQDLDYVSDLLHAYFKRSI</sequence>
<reference evidence="2 3" key="1">
    <citation type="journal article" date="2016" name="Nat. Commun.">
        <title>Thousands of microbial genomes shed light on interconnected biogeochemical processes in an aquifer system.</title>
        <authorList>
            <person name="Anantharaman K."/>
            <person name="Brown C.T."/>
            <person name="Hug L.A."/>
            <person name="Sharon I."/>
            <person name="Castelle C.J."/>
            <person name="Probst A.J."/>
            <person name="Thomas B.C."/>
            <person name="Singh A."/>
            <person name="Wilkins M.J."/>
            <person name="Karaoz U."/>
            <person name="Brodie E.L."/>
            <person name="Williams K.H."/>
            <person name="Hubbard S.S."/>
            <person name="Banfield J.F."/>
        </authorList>
    </citation>
    <scope>NUCLEOTIDE SEQUENCE [LARGE SCALE GENOMIC DNA]</scope>
</reference>
<dbReference type="InterPro" id="IPR015424">
    <property type="entry name" value="PyrdxlP-dep_Trfase"/>
</dbReference>
<dbReference type="PANTHER" id="PTHR30244">
    <property type="entry name" value="TRANSAMINASE"/>
    <property type="match status" value="1"/>
</dbReference>
<dbReference type="InterPro" id="IPR015421">
    <property type="entry name" value="PyrdxlP-dep_Trfase_major"/>
</dbReference>
<dbReference type="InterPro" id="IPR000653">
    <property type="entry name" value="DegT/StrS_aminotransferase"/>
</dbReference>
<dbReference type="Proteomes" id="UP000178170">
    <property type="component" value="Unassembled WGS sequence"/>
</dbReference>
<dbReference type="Gene3D" id="3.90.1150.10">
    <property type="entry name" value="Aspartate Aminotransferase, domain 1"/>
    <property type="match status" value="1"/>
</dbReference>
<comment type="similarity">
    <text evidence="1">Belongs to the DegT/DnrJ/EryC1 family.</text>
</comment>
<dbReference type="Gene3D" id="3.40.640.10">
    <property type="entry name" value="Type I PLP-dependent aspartate aminotransferase-like (Major domain)"/>
    <property type="match status" value="1"/>
</dbReference>
<dbReference type="InterPro" id="IPR015422">
    <property type="entry name" value="PyrdxlP-dep_Trfase_small"/>
</dbReference>
<evidence type="ECO:0000256" key="1">
    <source>
        <dbReference type="RuleBase" id="RU004508"/>
    </source>
</evidence>
<keyword evidence="1" id="KW-0663">Pyridoxal phosphate</keyword>
<protein>
    <recommendedName>
        <fullName evidence="4">DegT/DnrJ/EryC1/StrS family aminotransferase</fullName>
    </recommendedName>
</protein>
<dbReference type="PIRSF" id="PIRSF000390">
    <property type="entry name" value="PLP_StrS"/>
    <property type="match status" value="1"/>
</dbReference>
<dbReference type="GO" id="GO:0030170">
    <property type="term" value="F:pyridoxal phosphate binding"/>
    <property type="evidence" value="ECO:0007669"/>
    <property type="project" value="TreeGrafter"/>
</dbReference>
<organism evidence="2 3">
    <name type="scientific">Candidatus Wildermuthbacteria bacterium RIFCSPHIGHO2_01_FULL_48_27b</name>
    <dbReference type="NCBI Taxonomy" id="1802447"/>
    <lineage>
        <taxon>Bacteria</taxon>
        <taxon>Candidatus Wildermuthiibacteriota</taxon>
    </lineage>
</organism>
<dbReference type="EMBL" id="MHTS01000007">
    <property type="protein sequence ID" value="OHA64795.1"/>
    <property type="molecule type" value="Genomic_DNA"/>
</dbReference>
<evidence type="ECO:0000313" key="2">
    <source>
        <dbReference type="EMBL" id="OHA64795.1"/>
    </source>
</evidence>
<dbReference type="CDD" id="cd00616">
    <property type="entry name" value="AHBA_syn"/>
    <property type="match status" value="1"/>
</dbReference>
<dbReference type="AlphaFoldDB" id="A0A1G2QW03"/>
<dbReference type="Pfam" id="PF01041">
    <property type="entry name" value="DegT_DnrJ_EryC1"/>
    <property type="match status" value="1"/>
</dbReference>
<comment type="caution">
    <text evidence="2">The sequence shown here is derived from an EMBL/GenBank/DDBJ whole genome shotgun (WGS) entry which is preliminary data.</text>
</comment>
<dbReference type="SUPFAM" id="SSF53383">
    <property type="entry name" value="PLP-dependent transferases"/>
    <property type="match status" value="1"/>
</dbReference>
<dbReference type="GO" id="GO:0000271">
    <property type="term" value="P:polysaccharide biosynthetic process"/>
    <property type="evidence" value="ECO:0007669"/>
    <property type="project" value="TreeGrafter"/>
</dbReference>